<feature type="binding site" evidence="9 10">
    <location>
        <position position="122"/>
    </location>
    <ligand>
        <name>substrate</name>
    </ligand>
</feature>
<comment type="caution">
    <text evidence="14">The sequence shown here is derived from an EMBL/GenBank/DDBJ whole genome shotgun (WGS) entry which is preliminary data.</text>
</comment>
<reference evidence="14 15" key="1">
    <citation type="submission" date="2019-03" db="EMBL/GenBank/DDBJ databases">
        <title>Genomic Encyclopedia of Type Strains, Phase IV (KMG-IV): sequencing the most valuable type-strain genomes for metagenomic binning, comparative biology and taxonomic classification.</title>
        <authorList>
            <person name="Goeker M."/>
        </authorList>
    </citation>
    <scope>NUCLEOTIDE SEQUENCE [LARGE SCALE GENOMIC DNA]</scope>
    <source>
        <strain evidence="14 15">DSM 18555</strain>
    </source>
</reference>
<comment type="pathway">
    <text evidence="2 9">Cofactor metabolism; pyridoxal 5'-phosphate salvage; pyridoxal 5'-phosphate from pyridoxine 5'-phosphate: step 1/1.</text>
</comment>
<feature type="binding site" evidence="9 11">
    <location>
        <position position="82"/>
    </location>
    <ligand>
        <name>FMN</name>
        <dbReference type="ChEBI" id="CHEBI:58210"/>
    </ligand>
</feature>
<dbReference type="InterPro" id="IPR019740">
    <property type="entry name" value="Pyridox_Oxase_CS"/>
</dbReference>
<comment type="pathway">
    <text evidence="1 9">Cofactor metabolism; pyridoxal 5'-phosphate salvage; pyridoxal 5'-phosphate from pyridoxamine 5'-phosphate: step 1/1.</text>
</comment>
<comment type="subunit">
    <text evidence="4 9">Homodimer.</text>
</comment>
<dbReference type="GO" id="GO:0004733">
    <property type="term" value="F:pyridoxamine phosphate oxidase activity"/>
    <property type="evidence" value="ECO:0007669"/>
    <property type="project" value="UniProtKB-UniRule"/>
</dbReference>
<dbReference type="PROSITE" id="PS01064">
    <property type="entry name" value="PYRIDOX_OXIDASE"/>
    <property type="match status" value="1"/>
</dbReference>
<evidence type="ECO:0000256" key="9">
    <source>
        <dbReference type="HAMAP-Rule" id="MF_01629"/>
    </source>
</evidence>
<evidence type="ECO:0000256" key="11">
    <source>
        <dbReference type="PIRSR" id="PIRSR000190-2"/>
    </source>
</evidence>
<feature type="binding site" evidence="9 10">
    <location>
        <position position="65"/>
    </location>
    <ligand>
        <name>substrate</name>
    </ligand>
</feature>
<feature type="binding site" evidence="9 11">
    <location>
        <position position="193"/>
    </location>
    <ligand>
        <name>FMN</name>
        <dbReference type="ChEBI" id="CHEBI:58210"/>
    </ligand>
</feature>
<protein>
    <recommendedName>
        <fullName evidence="9">Pyridoxine/pyridoxamine 5'-phosphate oxidase</fullName>
        <ecNumber evidence="9">1.4.3.5</ecNumber>
    </recommendedName>
    <alternativeName>
        <fullName evidence="9">PNP/PMP oxidase</fullName>
        <shortName evidence="9">PNPOx</shortName>
    </alternativeName>
    <alternativeName>
        <fullName evidence="9">Pyridoxal 5'-phosphate synthase</fullName>
    </alternativeName>
</protein>
<evidence type="ECO:0000256" key="2">
    <source>
        <dbReference type="ARBA" id="ARBA00005037"/>
    </source>
</evidence>
<sequence length="211" mass="24275">MSIADIRTDYTQADLSETDTDADPIVQFSKWFAEALRAEVPEPNAMGVSTVGENGRPSSRILLIKDFDQRGFTWFTNYGSRKGIELDKNPYAALLFHWIALEREVRIEGRVEKVSAEESEQYFQSRPVKSRLSAIASAQSTLIADRAALEAQYANAEAQYGDQTPRPEHWGGYRLQPDYVEFWQGRRSRLHDRIAYTLEKDGQWKRQRLQP</sequence>
<comment type="catalytic activity">
    <reaction evidence="9">
        <text>pyridoxamine 5'-phosphate + O2 + H2O = pyridoxal 5'-phosphate + H2O2 + NH4(+)</text>
        <dbReference type="Rhea" id="RHEA:15817"/>
        <dbReference type="ChEBI" id="CHEBI:15377"/>
        <dbReference type="ChEBI" id="CHEBI:15379"/>
        <dbReference type="ChEBI" id="CHEBI:16240"/>
        <dbReference type="ChEBI" id="CHEBI:28938"/>
        <dbReference type="ChEBI" id="CHEBI:58451"/>
        <dbReference type="ChEBI" id="CHEBI:597326"/>
        <dbReference type="EC" id="1.4.3.5"/>
    </reaction>
</comment>
<dbReference type="GO" id="GO:0008615">
    <property type="term" value="P:pyridoxine biosynthetic process"/>
    <property type="evidence" value="ECO:0007669"/>
    <property type="project" value="UniProtKB-UniRule"/>
</dbReference>
<organism evidence="14 15">
    <name type="scientific">Herminiimonas fonticola</name>
    <dbReference type="NCBI Taxonomy" id="303380"/>
    <lineage>
        <taxon>Bacteria</taxon>
        <taxon>Pseudomonadati</taxon>
        <taxon>Pseudomonadota</taxon>
        <taxon>Betaproteobacteria</taxon>
        <taxon>Burkholderiales</taxon>
        <taxon>Oxalobacteraceae</taxon>
        <taxon>Herminiimonas</taxon>
    </lineage>
</organism>
<comment type="cofactor">
    <cofactor evidence="9 11">
        <name>FMN</name>
        <dbReference type="ChEBI" id="CHEBI:58210"/>
    </cofactor>
    <text evidence="9 11">Binds 1 FMN per subunit.</text>
</comment>
<dbReference type="InterPro" id="IPR000659">
    <property type="entry name" value="Pyridox_Oxase"/>
</dbReference>
<feature type="binding site" evidence="9 11">
    <location>
        <begin position="139"/>
        <end position="140"/>
    </location>
    <ligand>
        <name>FMN</name>
        <dbReference type="ChEBI" id="CHEBI:58210"/>
    </ligand>
</feature>
<feature type="domain" description="Pyridoxamine 5'-phosphate oxidase N-terminal" evidence="12">
    <location>
        <begin position="33"/>
        <end position="157"/>
    </location>
</feature>
<gene>
    <name evidence="9" type="primary">pdxH</name>
    <name evidence="14" type="ORF">EV677_0971</name>
</gene>
<comment type="similarity">
    <text evidence="3 9">Belongs to the pyridoxamine 5'-phosphate oxidase family.</text>
</comment>
<evidence type="ECO:0000313" key="14">
    <source>
        <dbReference type="EMBL" id="TDN94427.1"/>
    </source>
</evidence>
<dbReference type="PANTHER" id="PTHR10851">
    <property type="entry name" value="PYRIDOXINE-5-PHOSPHATE OXIDASE"/>
    <property type="match status" value="1"/>
</dbReference>
<feature type="binding site" evidence="9 11">
    <location>
        <begin position="75"/>
        <end position="76"/>
    </location>
    <ligand>
        <name>FMN</name>
        <dbReference type="ChEBI" id="CHEBI:58210"/>
    </ligand>
</feature>
<comment type="caution">
    <text evidence="9">Lacks conserved residue(s) required for the propagation of feature annotation.</text>
</comment>
<dbReference type="AlphaFoldDB" id="A0A4R6GHV4"/>
<evidence type="ECO:0000259" key="12">
    <source>
        <dbReference type="Pfam" id="PF01243"/>
    </source>
</evidence>
<dbReference type="SUPFAM" id="SSF50475">
    <property type="entry name" value="FMN-binding split barrel"/>
    <property type="match status" value="1"/>
</dbReference>
<feature type="binding site" evidence="9 10">
    <location>
        <begin position="189"/>
        <end position="191"/>
    </location>
    <ligand>
        <name>substrate</name>
    </ligand>
</feature>
<dbReference type="PIRSF" id="PIRSF000190">
    <property type="entry name" value="Pyd_amn-ph_oxd"/>
    <property type="match status" value="1"/>
</dbReference>
<dbReference type="FunFam" id="2.30.110.10:FF:000005">
    <property type="entry name" value="NAD(P)H-hydrate epimerase"/>
    <property type="match status" value="1"/>
</dbReference>
<evidence type="ECO:0000256" key="3">
    <source>
        <dbReference type="ARBA" id="ARBA00007301"/>
    </source>
</evidence>
<dbReference type="EC" id="1.4.3.5" evidence="9"/>
<comment type="catalytic activity">
    <reaction evidence="9">
        <text>pyridoxine 5'-phosphate + O2 = pyridoxal 5'-phosphate + H2O2</text>
        <dbReference type="Rhea" id="RHEA:15149"/>
        <dbReference type="ChEBI" id="CHEBI:15379"/>
        <dbReference type="ChEBI" id="CHEBI:16240"/>
        <dbReference type="ChEBI" id="CHEBI:58589"/>
        <dbReference type="ChEBI" id="CHEBI:597326"/>
        <dbReference type="EC" id="1.4.3.5"/>
    </reaction>
</comment>
<dbReference type="PANTHER" id="PTHR10851:SF0">
    <property type="entry name" value="PYRIDOXINE-5'-PHOSPHATE OXIDASE"/>
    <property type="match status" value="1"/>
</dbReference>
<accession>A0A4R6GHV4</accession>
<keyword evidence="6 9" id="KW-0288">FMN</keyword>
<feature type="binding site" evidence="10">
    <location>
        <begin position="7"/>
        <end position="10"/>
    </location>
    <ligand>
        <name>substrate</name>
    </ligand>
</feature>
<dbReference type="Gene3D" id="2.30.110.10">
    <property type="entry name" value="Electron Transport, Fmn-binding Protein, Chain A"/>
    <property type="match status" value="1"/>
</dbReference>
<dbReference type="GO" id="GO:0010181">
    <property type="term" value="F:FMN binding"/>
    <property type="evidence" value="ECO:0007669"/>
    <property type="project" value="UniProtKB-UniRule"/>
</dbReference>
<comment type="function">
    <text evidence="9">Catalyzes the oxidation of either pyridoxine 5'-phosphate (PNP) or pyridoxamine 5'-phosphate (PMP) into pyridoxal 5'-phosphate (PLP).</text>
</comment>
<dbReference type="Proteomes" id="UP000294737">
    <property type="component" value="Unassembled WGS sequence"/>
</dbReference>
<dbReference type="EMBL" id="SNWF01000004">
    <property type="protein sequence ID" value="TDN94427.1"/>
    <property type="molecule type" value="Genomic_DNA"/>
</dbReference>
<dbReference type="UniPathway" id="UPA01068">
    <property type="reaction ID" value="UER00304"/>
</dbReference>
<keyword evidence="5 9" id="KW-0285">Flavoprotein</keyword>
<keyword evidence="8 9" id="KW-0664">Pyridoxine biosynthesis</keyword>
<evidence type="ECO:0000256" key="6">
    <source>
        <dbReference type="ARBA" id="ARBA00022643"/>
    </source>
</evidence>
<evidence type="ECO:0000256" key="8">
    <source>
        <dbReference type="ARBA" id="ARBA00023096"/>
    </source>
</evidence>
<dbReference type="InterPro" id="IPR019576">
    <property type="entry name" value="Pyridoxamine_oxidase_dimer_C"/>
</dbReference>
<dbReference type="OrthoDB" id="9780392at2"/>
<dbReference type="HAMAP" id="MF_01629">
    <property type="entry name" value="PdxH"/>
    <property type="match status" value="1"/>
</dbReference>
<evidence type="ECO:0000256" key="4">
    <source>
        <dbReference type="ARBA" id="ARBA00011738"/>
    </source>
</evidence>
<dbReference type="NCBIfam" id="TIGR00558">
    <property type="entry name" value="pdxH"/>
    <property type="match status" value="1"/>
</dbReference>
<dbReference type="RefSeq" id="WP_112991081.1">
    <property type="nucleotide sequence ID" value="NZ_PTLZ01000001.1"/>
</dbReference>
<evidence type="ECO:0000313" key="15">
    <source>
        <dbReference type="Proteomes" id="UP000294737"/>
    </source>
</evidence>
<feature type="domain" description="Pyridoxine 5'-phosphate oxidase dimerisation C-terminal" evidence="13">
    <location>
        <begin position="170"/>
        <end position="211"/>
    </location>
</feature>
<name>A0A4R6GHV4_9BURK</name>
<proteinExistence type="inferred from homology"/>
<dbReference type="Pfam" id="PF01243">
    <property type="entry name" value="PNPOx_N"/>
    <property type="match status" value="1"/>
</dbReference>
<feature type="binding site" evidence="9 11">
    <location>
        <position position="81"/>
    </location>
    <ligand>
        <name>FMN</name>
        <dbReference type="ChEBI" id="CHEBI:58210"/>
    </ligand>
</feature>
<feature type="binding site" evidence="9 11">
    <location>
        <begin position="60"/>
        <end position="65"/>
    </location>
    <ligand>
        <name>FMN</name>
        <dbReference type="ChEBI" id="CHEBI:58210"/>
    </ligand>
</feature>
<dbReference type="NCBIfam" id="NF004231">
    <property type="entry name" value="PRK05679.1"/>
    <property type="match status" value="1"/>
</dbReference>
<evidence type="ECO:0000256" key="5">
    <source>
        <dbReference type="ARBA" id="ARBA00022630"/>
    </source>
</evidence>
<feature type="binding site" evidence="9 10">
    <location>
        <position position="126"/>
    </location>
    <ligand>
        <name>substrate</name>
    </ligand>
</feature>
<evidence type="ECO:0000256" key="10">
    <source>
        <dbReference type="PIRSR" id="PIRSR000190-1"/>
    </source>
</evidence>
<evidence type="ECO:0000256" key="1">
    <source>
        <dbReference type="ARBA" id="ARBA00004738"/>
    </source>
</evidence>
<evidence type="ECO:0000256" key="7">
    <source>
        <dbReference type="ARBA" id="ARBA00023002"/>
    </source>
</evidence>
<dbReference type="Pfam" id="PF10590">
    <property type="entry name" value="PNP_phzG_C"/>
    <property type="match status" value="1"/>
</dbReference>
<dbReference type="InterPro" id="IPR011576">
    <property type="entry name" value="Pyridox_Oxase_N"/>
</dbReference>
<keyword evidence="7 9" id="KW-0560">Oxidoreductase</keyword>
<feature type="binding site" evidence="9 11">
    <location>
        <position position="183"/>
    </location>
    <ligand>
        <name>FMN</name>
        <dbReference type="ChEBI" id="CHEBI:58210"/>
    </ligand>
</feature>
<feature type="binding site" evidence="9 10">
    <location>
        <position position="130"/>
    </location>
    <ligand>
        <name>substrate</name>
    </ligand>
</feature>
<dbReference type="InterPro" id="IPR012349">
    <property type="entry name" value="Split_barrel_FMN-bd"/>
</dbReference>
<keyword evidence="15" id="KW-1185">Reference proteome</keyword>
<evidence type="ECO:0000259" key="13">
    <source>
        <dbReference type="Pfam" id="PF10590"/>
    </source>
</evidence>